<feature type="transmembrane region" description="Helical" evidence="1">
    <location>
        <begin position="148"/>
        <end position="169"/>
    </location>
</feature>
<dbReference type="EMBL" id="JTDF01010160">
    <property type="protein sequence ID" value="KAF8563969.1"/>
    <property type="molecule type" value="Genomic_DNA"/>
</dbReference>
<dbReference type="InterPro" id="IPR011701">
    <property type="entry name" value="MFS"/>
</dbReference>
<protein>
    <recommendedName>
        <fullName evidence="4">Solute carrier family 43 member 3</fullName>
    </recommendedName>
</protein>
<evidence type="ECO:0000313" key="3">
    <source>
        <dbReference type="Proteomes" id="UP000699462"/>
    </source>
</evidence>
<feature type="transmembrane region" description="Helical" evidence="1">
    <location>
        <begin position="338"/>
        <end position="360"/>
    </location>
</feature>
<dbReference type="Gene3D" id="1.20.1250.20">
    <property type="entry name" value="MFS general substrate transporter like domains"/>
    <property type="match status" value="1"/>
</dbReference>
<sequence>MISIDFGVLDSVKHGQVTNCTLTFAVCSFLGKRLDHLWTGESKRWVGLVAALIENFFFGSSFYGFNALIPPYVEMGVFRNLCNGTDCTQQERMFGYSYLAGLMCQLCLVPMTGLLMDRIGLRVTKFVAISILCVGSLFFAFTSASASYLLFPACMFVGLGSFASLFCNYNICSMFVRVRGLTVSLLTGVYDSSSAIAFFVSQTYPKITIQTSFTILACGAMIYGSLMAVFILTEKEEDMVPPGQNRQESSSTEFFSRQKISEHEKTDEIEDMVDVNAEVLRVINERYPNTRACFRDLPLYLFMFLNMTGLMRFSYFFTRLNEQLNFTFDSDKTMINHLLAISAAISMCGFFLSPITGFILDMSRRAYKGKLKRQLNDPDLRLTDAEIYWTHLRALAPAFYLMASCSTIISALHFVVGQQWLYYILFVGIMLHSSVMASSTTAGVMMAFPAKQFGITIGVVTMVSGVFLATQYGLLELPVNVANGVLIAISCLMYIPPLILTFKRR</sequence>
<feature type="transmembrane region" description="Helical" evidence="1">
    <location>
        <begin position="422"/>
        <end position="448"/>
    </location>
</feature>
<dbReference type="InterPro" id="IPR036259">
    <property type="entry name" value="MFS_trans_sf"/>
</dbReference>
<keyword evidence="1" id="KW-0812">Transmembrane</keyword>
<dbReference type="OrthoDB" id="330047at2759"/>
<feature type="transmembrane region" description="Helical" evidence="1">
    <location>
        <begin position="181"/>
        <end position="201"/>
    </location>
</feature>
<reference evidence="2 3" key="1">
    <citation type="submission" date="2019-07" db="EMBL/GenBank/DDBJ databases">
        <title>Annotation for the trematode Paragonimus westermani.</title>
        <authorList>
            <person name="Choi Y.-J."/>
        </authorList>
    </citation>
    <scope>NUCLEOTIDE SEQUENCE [LARGE SCALE GENOMIC DNA]</scope>
    <source>
        <strain evidence="2">180907_Pwestermani</strain>
    </source>
</reference>
<name>A0A8T0D7Y1_9TREM</name>
<accession>A0A8T0D7Y1</accession>
<feature type="transmembrane region" description="Helical" evidence="1">
    <location>
        <begin position="213"/>
        <end position="232"/>
    </location>
</feature>
<dbReference type="PANTHER" id="PTHR20765">
    <property type="entry name" value="SOLUTE CARRIER FAMILY 43 MEMBER 3-RELATED"/>
    <property type="match status" value="1"/>
</dbReference>
<feature type="transmembrane region" description="Helical" evidence="1">
    <location>
        <begin position="299"/>
        <end position="318"/>
    </location>
</feature>
<evidence type="ECO:0000256" key="1">
    <source>
        <dbReference type="SAM" id="Phobius"/>
    </source>
</evidence>
<dbReference type="SUPFAM" id="SSF103473">
    <property type="entry name" value="MFS general substrate transporter"/>
    <property type="match status" value="1"/>
</dbReference>
<gene>
    <name evidence="2" type="ORF">P879_06050</name>
</gene>
<evidence type="ECO:0008006" key="4">
    <source>
        <dbReference type="Google" id="ProtNLM"/>
    </source>
</evidence>
<comment type="caution">
    <text evidence="2">The sequence shown here is derived from an EMBL/GenBank/DDBJ whole genome shotgun (WGS) entry which is preliminary data.</text>
</comment>
<feature type="transmembrane region" description="Helical" evidence="1">
    <location>
        <begin position="481"/>
        <end position="502"/>
    </location>
</feature>
<feature type="transmembrane region" description="Helical" evidence="1">
    <location>
        <begin position="455"/>
        <end position="475"/>
    </location>
</feature>
<evidence type="ECO:0000313" key="2">
    <source>
        <dbReference type="EMBL" id="KAF8563969.1"/>
    </source>
</evidence>
<keyword evidence="3" id="KW-1185">Reference proteome</keyword>
<proteinExistence type="predicted"/>
<feature type="transmembrane region" description="Helical" evidence="1">
    <location>
        <begin position="123"/>
        <end position="142"/>
    </location>
</feature>
<dbReference type="PANTHER" id="PTHR20765:SF1">
    <property type="entry name" value="EQUILIBRATIVE NUCLEOBASE TRANSPORTER 1"/>
    <property type="match status" value="1"/>
</dbReference>
<organism evidence="2 3">
    <name type="scientific">Paragonimus westermani</name>
    <dbReference type="NCBI Taxonomy" id="34504"/>
    <lineage>
        <taxon>Eukaryota</taxon>
        <taxon>Metazoa</taxon>
        <taxon>Spiralia</taxon>
        <taxon>Lophotrochozoa</taxon>
        <taxon>Platyhelminthes</taxon>
        <taxon>Trematoda</taxon>
        <taxon>Digenea</taxon>
        <taxon>Plagiorchiida</taxon>
        <taxon>Troglotremata</taxon>
        <taxon>Troglotrematidae</taxon>
        <taxon>Paragonimus</taxon>
    </lineage>
</organism>
<keyword evidence="1" id="KW-0472">Membrane</keyword>
<dbReference type="Proteomes" id="UP000699462">
    <property type="component" value="Unassembled WGS sequence"/>
</dbReference>
<feature type="transmembrane region" description="Helical" evidence="1">
    <location>
        <begin position="96"/>
        <end position="116"/>
    </location>
</feature>
<keyword evidence="1" id="KW-1133">Transmembrane helix</keyword>
<dbReference type="GO" id="GO:0022857">
    <property type="term" value="F:transmembrane transporter activity"/>
    <property type="evidence" value="ECO:0007669"/>
    <property type="project" value="InterPro"/>
</dbReference>
<feature type="transmembrane region" description="Helical" evidence="1">
    <location>
        <begin position="398"/>
        <end position="416"/>
    </location>
</feature>
<feature type="transmembrane region" description="Helical" evidence="1">
    <location>
        <begin position="45"/>
        <end position="65"/>
    </location>
</feature>
<dbReference type="InterPro" id="IPR027197">
    <property type="entry name" value="SLC43A3"/>
</dbReference>
<dbReference type="AlphaFoldDB" id="A0A8T0D7Y1"/>
<dbReference type="Pfam" id="PF07690">
    <property type="entry name" value="MFS_1"/>
    <property type="match status" value="1"/>
</dbReference>